<dbReference type="EMBL" id="LNAM01000002">
    <property type="protein sequence ID" value="KSV60517.1"/>
    <property type="molecule type" value="Genomic_DNA"/>
</dbReference>
<feature type="region of interest" description="Disordered" evidence="1">
    <location>
        <begin position="278"/>
        <end position="328"/>
    </location>
</feature>
<evidence type="ECO:0000313" key="3">
    <source>
        <dbReference type="Proteomes" id="UP000054874"/>
    </source>
</evidence>
<evidence type="ECO:0000313" key="2">
    <source>
        <dbReference type="EMBL" id="KSV60517.1"/>
    </source>
</evidence>
<comment type="caution">
    <text evidence="2">The sequence shown here is derived from an EMBL/GenBank/DDBJ whole genome shotgun (WGS) entry which is preliminary data.</text>
</comment>
<proteinExistence type="predicted"/>
<evidence type="ECO:0000256" key="1">
    <source>
        <dbReference type="SAM" id="MobiDB-lite"/>
    </source>
</evidence>
<name>A0A0V8QIY4_9FIRM</name>
<dbReference type="Proteomes" id="UP000054874">
    <property type="component" value="Unassembled WGS sequence"/>
</dbReference>
<dbReference type="OrthoDB" id="86327at2"/>
<feature type="compositionally biased region" description="Basic and acidic residues" evidence="1">
    <location>
        <begin position="432"/>
        <end position="445"/>
    </location>
</feature>
<feature type="compositionally biased region" description="Acidic residues" evidence="1">
    <location>
        <begin position="278"/>
        <end position="288"/>
    </location>
</feature>
<feature type="compositionally biased region" description="Basic and acidic residues" evidence="1">
    <location>
        <begin position="289"/>
        <end position="300"/>
    </location>
</feature>
<dbReference type="Pfam" id="PF19866">
    <property type="entry name" value="DUF6339"/>
    <property type="match status" value="1"/>
</dbReference>
<keyword evidence="3" id="KW-1185">Reference proteome</keyword>
<accession>A0A0V8QIY4</accession>
<gene>
    <name evidence="2" type="ORF">ASU35_04905</name>
</gene>
<dbReference type="STRING" id="290052.ASU35_04905"/>
<dbReference type="AlphaFoldDB" id="A0A0V8QIY4"/>
<feature type="region of interest" description="Disordered" evidence="1">
    <location>
        <begin position="432"/>
        <end position="476"/>
    </location>
</feature>
<organism evidence="2 3">
    <name type="scientific">Acetivibrio ethanolgignens</name>
    <dbReference type="NCBI Taxonomy" id="290052"/>
    <lineage>
        <taxon>Bacteria</taxon>
        <taxon>Bacillati</taxon>
        <taxon>Bacillota</taxon>
        <taxon>Clostridia</taxon>
        <taxon>Eubacteriales</taxon>
        <taxon>Oscillospiraceae</taxon>
        <taxon>Acetivibrio</taxon>
    </lineage>
</organism>
<sequence length="476" mass="55069">MKLYFMKQDAVDFMKHNMERLYTHYFQDETNEWMAREYGSDPFSEFMEVPDFELAEIDAMSIGEVDFENCKILYNNLRSLSESQCSDERLWAGLCNSTFYGYMRHRYQYPSKQLKKKETDASAVISRFFFSGGTRSGFFRNGLAKCWWVGRATFDKDNENHFARLDVIGPNDLTTKVSDIFYSNTFASNPTILAGICDALKYFSDHGQALDEKKHVRVAMQYLNAVGGATLLDVLSREEICKIMTSRIIAILKGQSADISFDEEDEDQLLEEVLEEEDYYEEADETTDESEKIDESKYEDYIDDDEEPVGRINNPVRPEATNRVEQPKESVAPVRLAIRKEEPVMSGPLNWFEEEAEEDQLPGPDYITYGCWVRVIEEKNNREIIYHIPLKDDHSRAWYGIEEKMMGQDVGFRVFLAGKNYSVLDFGRDDEREDTRAEFKSREEVSTPPKESPALVEPELDGNTKPLVPDTINWGV</sequence>
<protein>
    <submittedName>
        <fullName evidence="2">Uncharacterized protein</fullName>
    </submittedName>
</protein>
<dbReference type="RefSeq" id="WP_058351233.1">
    <property type="nucleotide sequence ID" value="NZ_CABMMD010000002.1"/>
</dbReference>
<reference evidence="2 3" key="1">
    <citation type="submission" date="2015-11" db="EMBL/GenBank/DDBJ databases">
        <title>Butyribacter intestini gen. nov., sp. nov., a butyric acid-producing bacterium of the family Lachnospiraceae isolated from the human faeces.</title>
        <authorList>
            <person name="Zou Y."/>
            <person name="Xue W."/>
            <person name="Luo G."/>
            <person name="Lv M."/>
        </authorList>
    </citation>
    <scope>NUCLEOTIDE SEQUENCE [LARGE SCALE GENOMIC DNA]</scope>
    <source>
        <strain evidence="2 3">ACET-33324</strain>
    </source>
</reference>
<dbReference type="InterPro" id="IPR045920">
    <property type="entry name" value="DUF6339"/>
</dbReference>